<dbReference type="InterPro" id="IPR009072">
    <property type="entry name" value="Histone-fold"/>
</dbReference>
<keyword evidence="9" id="KW-1133">Transmembrane helix</keyword>
<keyword evidence="5" id="KW-0238">DNA-binding</keyword>
<evidence type="ECO:0000256" key="2">
    <source>
        <dbReference type="ARBA" id="ARBA00004286"/>
    </source>
</evidence>
<evidence type="ECO:0000313" key="11">
    <source>
        <dbReference type="EMBL" id="RYO39053.1"/>
    </source>
</evidence>
<feature type="transmembrane region" description="Helical" evidence="9">
    <location>
        <begin position="239"/>
        <end position="261"/>
    </location>
</feature>
<evidence type="ECO:0000256" key="7">
    <source>
        <dbReference type="ARBA" id="ARBA00023269"/>
    </source>
</evidence>
<dbReference type="Pfam" id="PF00125">
    <property type="entry name" value="Histone"/>
    <property type="match status" value="1"/>
</dbReference>
<evidence type="ECO:0000256" key="3">
    <source>
        <dbReference type="ARBA" id="ARBA00010343"/>
    </source>
</evidence>
<dbReference type="SUPFAM" id="SSF47113">
    <property type="entry name" value="Histone-fold"/>
    <property type="match status" value="1"/>
</dbReference>
<dbReference type="PROSITE" id="PS00959">
    <property type="entry name" value="HISTONE_H3_2"/>
    <property type="match status" value="1"/>
</dbReference>
<feature type="domain" description="Core Histone H2A/H2B/H3" evidence="10">
    <location>
        <begin position="61"/>
        <end position="147"/>
    </location>
</feature>
<keyword evidence="9" id="KW-0812">Transmembrane</keyword>
<keyword evidence="9" id="KW-0472">Membrane</keyword>
<evidence type="ECO:0000256" key="8">
    <source>
        <dbReference type="SAM" id="MobiDB-lite"/>
    </source>
</evidence>
<protein>
    <recommendedName>
        <fullName evidence="10">Core Histone H2A/H2B/H3 domain-containing protein</fullName>
    </recommendedName>
</protein>
<keyword evidence="7" id="KW-0544">Nucleosome core</keyword>
<evidence type="ECO:0000256" key="1">
    <source>
        <dbReference type="ARBA" id="ARBA00004123"/>
    </source>
</evidence>
<evidence type="ECO:0000256" key="9">
    <source>
        <dbReference type="SAM" id="Phobius"/>
    </source>
</evidence>
<keyword evidence="4" id="KW-0158">Chromosome</keyword>
<organism evidence="11 12">
    <name type="scientific">Alternaria arborescens</name>
    <dbReference type="NCBI Taxonomy" id="156630"/>
    <lineage>
        <taxon>Eukaryota</taxon>
        <taxon>Fungi</taxon>
        <taxon>Dikarya</taxon>
        <taxon>Ascomycota</taxon>
        <taxon>Pezizomycotina</taxon>
        <taxon>Dothideomycetes</taxon>
        <taxon>Pleosporomycetidae</taxon>
        <taxon>Pleosporales</taxon>
        <taxon>Pleosporineae</taxon>
        <taxon>Pleosporaceae</taxon>
        <taxon>Alternaria</taxon>
        <taxon>Alternaria sect. Alternaria</taxon>
    </lineage>
</organism>
<dbReference type="InterPro" id="IPR000164">
    <property type="entry name" value="Histone_H3/CENP-A"/>
</dbReference>
<dbReference type="GO" id="GO:0003677">
    <property type="term" value="F:DNA binding"/>
    <property type="evidence" value="ECO:0007669"/>
    <property type="project" value="UniProtKB-KW"/>
</dbReference>
<name>A0A4Q4QDM1_9PLEO</name>
<evidence type="ECO:0000256" key="5">
    <source>
        <dbReference type="ARBA" id="ARBA00023125"/>
    </source>
</evidence>
<dbReference type="EMBL" id="PEJP01000065">
    <property type="protein sequence ID" value="RYO39053.1"/>
    <property type="molecule type" value="Genomic_DNA"/>
</dbReference>
<evidence type="ECO:0000313" key="12">
    <source>
        <dbReference type="Proteomes" id="UP000293823"/>
    </source>
</evidence>
<dbReference type="FunFam" id="1.10.20.10:FF:000085">
    <property type="entry name" value="Histone H3.2"/>
    <property type="match status" value="1"/>
</dbReference>
<sequence>MANTATKTKPTPKPKKSAHDARTGGKSVPKPLAAKAARKKAKAAPGINKDGTTRKKRRFKPGTVALREIRRYQRGTELLILKLPFARLVREISNIESSGTRWAASAINAMQEVAETYLISYFEDCNLNAIHAKRVTIMHKDSQLAKRYYYKCDQQGGVALFDLSDCTWGSFYDTNAPGYEVPTKLVERIGGTRAGGATVVEPVSGYDHPAISVMFNRPAATSSLSDLSVHPDGIKSSHIAGAVVGAVGGSFILAILLVWAIKWRRKTLHAAKPDTAIAQEKEDDFSITQELPAKSMRVELDEQRYIAELDGETGSFDTAM</sequence>
<keyword evidence="12" id="KW-1185">Reference proteome</keyword>
<dbReference type="GO" id="GO:0046982">
    <property type="term" value="F:protein heterodimerization activity"/>
    <property type="evidence" value="ECO:0007669"/>
    <property type="project" value="InterPro"/>
</dbReference>
<comment type="subcellular location">
    <subcellularLocation>
        <location evidence="2">Chromosome</location>
    </subcellularLocation>
    <subcellularLocation>
        <location evidence="1">Nucleus</location>
    </subcellularLocation>
</comment>
<evidence type="ECO:0000256" key="4">
    <source>
        <dbReference type="ARBA" id="ARBA00022454"/>
    </source>
</evidence>
<dbReference type="CDD" id="cd22911">
    <property type="entry name" value="HFD_H3"/>
    <property type="match status" value="1"/>
</dbReference>
<dbReference type="OrthoDB" id="4025405at2759"/>
<dbReference type="PRINTS" id="PR00622">
    <property type="entry name" value="HISTONEH3"/>
</dbReference>
<dbReference type="InterPro" id="IPR007125">
    <property type="entry name" value="H2A/H2B/H3"/>
</dbReference>
<dbReference type="GO" id="GO:0005634">
    <property type="term" value="C:nucleus"/>
    <property type="evidence" value="ECO:0007669"/>
    <property type="project" value="UniProtKB-SubCell"/>
</dbReference>
<dbReference type="GO" id="GO:0000786">
    <property type="term" value="C:nucleosome"/>
    <property type="evidence" value="ECO:0007669"/>
    <property type="project" value="UniProtKB-KW"/>
</dbReference>
<accession>A0A4Q4QDM1</accession>
<dbReference type="GO" id="GO:0030527">
    <property type="term" value="F:structural constituent of chromatin"/>
    <property type="evidence" value="ECO:0007669"/>
    <property type="project" value="InterPro"/>
</dbReference>
<gene>
    <name evidence="11" type="ORF">AA0113_g11249</name>
</gene>
<proteinExistence type="inferred from homology"/>
<comment type="caution">
    <text evidence="11">The sequence shown here is derived from an EMBL/GenBank/DDBJ whole genome shotgun (WGS) entry which is preliminary data.</text>
</comment>
<keyword evidence="6" id="KW-0539">Nucleus</keyword>
<dbReference type="SMART" id="SM00428">
    <property type="entry name" value="H3"/>
    <property type="match status" value="1"/>
</dbReference>
<dbReference type="AlphaFoldDB" id="A0A4Q4QDM1"/>
<dbReference type="Proteomes" id="UP000293823">
    <property type="component" value="Unassembled WGS sequence"/>
</dbReference>
<evidence type="ECO:0000256" key="6">
    <source>
        <dbReference type="ARBA" id="ARBA00023242"/>
    </source>
</evidence>
<comment type="similarity">
    <text evidence="3">Belongs to the histone H3 family.</text>
</comment>
<feature type="region of interest" description="Disordered" evidence="8">
    <location>
        <begin position="1"/>
        <end position="58"/>
    </location>
</feature>
<dbReference type="PANTHER" id="PTHR11426">
    <property type="entry name" value="HISTONE H3"/>
    <property type="match status" value="1"/>
</dbReference>
<reference evidence="12" key="1">
    <citation type="journal article" date="2019" name="bioRxiv">
        <title>Genomics, evolutionary history and diagnostics of the Alternaria alternata species group including apple and Asian pear pathotypes.</title>
        <authorList>
            <person name="Armitage A.D."/>
            <person name="Cockerton H.M."/>
            <person name="Sreenivasaprasad S."/>
            <person name="Woodhall J.W."/>
            <person name="Lane C.R."/>
            <person name="Harrison R.J."/>
            <person name="Clarkson J.P."/>
        </authorList>
    </citation>
    <scope>NUCLEOTIDE SEQUENCE [LARGE SCALE GENOMIC DNA]</scope>
    <source>
        <strain evidence="12">RGR 97.0016</strain>
    </source>
</reference>
<evidence type="ECO:0000259" key="10">
    <source>
        <dbReference type="Pfam" id="PF00125"/>
    </source>
</evidence>
<dbReference type="Gene3D" id="1.10.20.10">
    <property type="entry name" value="Histone, subunit A"/>
    <property type="match status" value="1"/>
</dbReference>